<dbReference type="InterPro" id="IPR013798">
    <property type="entry name" value="Indole-3-glycerol_P_synth_dom"/>
</dbReference>
<dbReference type="SUPFAM" id="SSF51366">
    <property type="entry name" value="Ribulose-phoshate binding barrel"/>
    <property type="match status" value="1"/>
</dbReference>
<evidence type="ECO:0000259" key="8">
    <source>
        <dbReference type="Pfam" id="PF00218"/>
    </source>
</evidence>
<evidence type="ECO:0000256" key="3">
    <source>
        <dbReference type="ARBA" id="ARBA00012362"/>
    </source>
</evidence>
<keyword evidence="7" id="KW-0456">Lyase</keyword>
<dbReference type="InterPro" id="IPR011060">
    <property type="entry name" value="RibuloseP-bd_barrel"/>
</dbReference>
<dbReference type="AlphaFoldDB" id="A0ABD5S4M7"/>
<evidence type="ECO:0000313" key="10">
    <source>
        <dbReference type="Proteomes" id="UP001596328"/>
    </source>
</evidence>
<evidence type="ECO:0000313" key="9">
    <source>
        <dbReference type="EMBL" id="MFC6726138.1"/>
    </source>
</evidence>
<evidence type="ECO:0000256" key="2">
    <source>
        <dbReference type="ARBA" id="ARBA00004696"/>
    </source>
</evidence>
<feature type="non-terminal residue" evidence="9">
    <location>
        <position position="1"/>
    </location>
</feature>
<evidence type="ECO:0000256" key="6">
    <source>
        <dbReference type="ARBA" id="ARBA00023141"/>
    </source>
</evidence>
<organism evidence="9 10">
    <name type="scientific">Halobium palmae</name>
    <dbReference type="NCBI Taxonomy" id="1776492"/>
    <lineage>
        <taxon>Archaea</taxon>
        <taxon>Methanobacteriati</taxon>
        <taxon>Methanobacteriota</taxon>
        <taxon>Stenosarchaea group</taxon>
        <taxon>Halobacteria</taxon>
        <taxon>Halobacteriales</taxon>
        <taxon>Haloferacaceae</taxon>
        <taxon>Halobium</taxon>
    </lineage>
</organism>
<comment type="pathway">
    <text evidence="2">Amino-acid biosynthesis; L-tryptophan biosynthesis; L-tryptophan from chorismate: step 4/5.</text>
</comment>
<dbReference type="Gene3D" id="3.20.20.70">
    <property type="entry name" value="Aldolase class I"/>
    <property type="match status" value="1"/>
</dbReference>
<reference evidence="9 10" key="1">
    <citation type="journal article" date="2019" name="Int. J. Syst. Evol. Microbiol.">
        <title>The Global Catalogue of Microorganisms (GCM) 10K type strain sequencing project: providing services to taxonomists for standard genome sequencing and annotation.</title>
        <authorList>
            <consortium name="The Broad Institute Genomics Platform"/>
            <consortium name="The Broad Institute Genome Sequencing Center for Infectious Disease"/>
            <person name="Wu L."/>
            <person name="Ma J."/>
        </authorList>
    </citation>
    <scope>NUCLEOTIDE SEQUENCE [LARGE SCALE GENOMIC DNA]</scope>
    <source>
        <strain evidence="9 10">NBRC 111368</strain>
    </source>
</reference>
<accession>A0ABD5S4M7</accession>
<dbReference type="EC" id="4.1.1.48" evidence="3"/>
<gene>
    <name evidence="9" type="ORF">ACFQE1_17570</name>
</gene>
<dbReference type="Proteomes" id="UP001596328">
    <property type="component" value="Unassembled WGS sequence"/>
</dbReference>
<dbReference type="Pfam" id="PF00218">
    <property type="entry name" value="IGPS"/>
    <property type="match status" value="1"/>
</dbReference>
<comment type="catalytic activity">
    <reaction evidence="1">
        <text>1-(2-carboxyphenylamino)-1-deoxy-D-ribulose 5-phosphate + H(+) = (1S,2R)-1-C-(indol-3-yl)glycerol 3-phosphate + CO2 + H2O</text>
        <dbReference type="Rhea" id="RHEA:23476"/>
        <dbReference type="ChEBI" id="CHEBI:15377"/>
        <dbReference type="ChEBI" id="CHEBI:15378"/>
        <dbReference type="ChEBI" id="CHEBI:16526"/>
        <dbReference type="ChEBI" id="CHEBI:58613"/>
        <dbReference type="ChEBI" id="CHEBI:58866"/>
        <dbReference type="EC" id="4.1.1.48"/>
    </reaction>
</comment>
<dbReference type="GO" id="GO:0004425">
    <property type="term" value="F:indole-3-glycerol-phosphate synthase activity"/>
    <property type="evidence" value="ECO:0007669"/>
    <property type="project" value="UniProtKB-EC"/>
</dbReference>
<dbReference type="EMBL" id="JBHSWU010000913">
    <property type="protein sequence ID" value="MFC6726138.1"/>
    <property type="molecule type" value="Genomic_DNA"/>
</dbReference>
<keyword evidence="10" id="KW-1185">Reference proteome</keyword>
<evidence type="ECO:0000256" key="1">
    <source>
        <dbReference type="ARBA" id="ARBA00001633"/>
    </source>
</evidence>
<keyword evidence="5" id="KW-0822">Tryptophan biosynthesis</keyword>
<proteinExistence type="predicted"/>
<evidence type="ECO:0000256" key="7">
    <source>
        <dbReference type="ARBA" id="ARBA00023239"/>
    </source>
</evidence>
<comment type="caution">
    <text evidence="9">The sequence shown here is derived from an EMBL/GenBank/DDBJ whole genome shotgun (WGS) entry which is preliminary data.</text>
</comment>
<evidence type="ECO:0000256" key="4">
    <source>
        <dbReference type="ARBA" id="ARBA00022605"/>
    </source>
</evidence>
<sequence>PEDVTLVAESGITTAADVERMRAAGADGLLIGSAIMADGDVRANTETFTRAGSEGEL</sequence>
<keyword evidence="6" id="KW-0057">Aromatic amino acid biosynthesis</keyword>
<dbReference type="InterPro" id="IPR013785">
    <property type="entry name" value="Aldolase_TIM"/>
</dbReference>
<evidence type="ECO:0000256" key="5">
    <source>
        <dbReference type="ARBA" id="ARBA00022822"/>
    </source>
</evidence>
<keyword evidence="4" id="KW-0028">Amino-acid biosynthesis</keyword>
<dbReference type="GO" id="GO:0000162">
    <property type="term" value="P:L-tryptophan biosynthetic process"/>
    <property type="evidence" value="ECO:0007669"/>
    <property type="project" value="UniProtKB-KW"/>
</dbReference>
<protein>
    <recommendedName>
        <fullName evidence="3">indole-3-glycerol-phosphate synthase</fullName>
        <ecNumber evidence="3">4.1.1.48</ecNumber>
    </recommendedName>
</protein>
<name>A0ABD5S4M7_9EURY</name>
<feature type="domain" description="Indole-3-glycerol phosphate synthase" evidence="8">
    <location>
        <begin position="1"/>
        <end position="47"/>
    </location>
</feature>